<dbReference type="PANTHER" id="PTHR38886:SF1">
    <property type="entry name" value="NACHT-NTPASE AND P-LOOP NTPASES N-TERMINAL DOMAIN-CONTAINING PROTEIN"/>
    <property type="match status" value="1"/>
</dbReference>
<dbReference type="OrthoDB" id="3045089at2759"/>
<sequence>MSFGWSAGDIVSAIKLVNKIVQCVGNFGGSREHFQELSSELHGLLRALDEISKLTRIHDQIPDISSLKFSACLCGDTLNTFLKKIEPFDTCLAASSTKTRLKAAPKIVGWELLVRKDIPELRSYLVAHVGTLNLRLNTVLLNMAVKSTQSTVSNHVQLQQSTQVIQGELELVKTMFEKIESIAQTDTLPNWKA</sequence>
<dbReference type="InterPro" id="IPR031348">
    <property type="entry name" value="PigL_N"/>
</dbReference>
<dbReference type="AlphaFoldDB" id="A0A8H7T1S9"/>
<comment type="caution">
    <text evidence="2">The sequence shown here is derived from an EMBL/GenBank/DDBJ whole genome shotgun (WGS) entry which is preliminary data.</text>
</comment>
<protein>
    <recommendedName>
        <fullName evidence="1">Azaphilone pigments biosynthesis cluster protein L N-terminal domain-containing protein</fullName>
    </recommendedName>
</protein>
<feature type="domain" description="Azaphilone pigments biosynthesis cluster protein L N-terminal" evidence="1">
    <location>
        <begin position="12"/>
        <end position="181"/>
    </location>
</feature>
<dbReference type="EMBL" id="JAFJYH010000452">
    <property type="protein sequence ID" value="KAG4411652.1"/>
    <property type="molecule type" value="Genomic_DNA"/>
</dbReference>
<accession>A0A8H7T1S9</accession>
<dbReference type="Pfam" id="PF17111">
    <property type="entry name" value="PigL_N"/>
    <property type="match status" value="1"/>
</dbReference>
<evidence type="ECO:0000259" key="1">
    <source>
        <dbReference type="Pfam" id="PF17111"/>
    </source>
</evidence>
<proteinExistence type="predicted"/>
<dbReference type="PANTHER" id="PTHR38886">
    <property type="entry name" value="SESA DOMAIN-CONTAINING PROTEIN"/>
    <property type="match status" value="1"/>
</dbReference>
<dbReference type="Proteomes" id="UP000664132">
    <property type="component" value="Unassembled WGS sequence"/>
</dbReference>
<reference evidence="2" key="1">
    <citation type="submission" date="2021-02" db="EMBL/GenBank/DDBJ databases">
        <title>Genome sequence Cadophora malorum strain M34.</title>
        <authorList>
            <person name="Stefanovic E."/>
            <person name="Vu D."/>
            <person name="Scully C."/>
            <person name="Dijksterhuis J."/>
            <person name="Roader J."/>
            <person name="Houbraken J."/>
        </authorList>
    </citation>
    <scope>NUCLEOTIDE SEQUENCE</scope>
    <source>
        <strain evidence="2">M34</strain>
    </source>
</reference>
<evidence type="ECO:0000313" key="2">
    <source>
        <dbReference type="EMBL" id="KAG4411652.1"/>
    </source>
</evidence>
<evidence type="ECO:0000313" key="3">
    <source>
        <dbReference type="Proteomes" id="UP000664132"/>
    </source>
</evidence>
<gene>
    <name evidence="2" type="ORF">IFR04_015223</name>
</gene>
<name>A0A8H7T1S9_9HELO</name>
<organism evidence="2 3">
    <name type="scientific">Cadophora malorum</name>
    <dbReference type="NCBI Taxonomy" id="108018"/>
    <lineage>
        <taxon>Eukaryota</taxon>
        <taxon>Fungi</taxon>
        <taxon>Dikarya</taxon>
        <taxon>Ascomycota</taxon>
        <taxon>Pezizomycotina</taxon>
        <taxon>Leotiomycetes</taxon>
        <taxon>Helotiales</taxon>
        <taxon>Ploettnerulaceae</taxon>
        <taxon>Cadophora</taxon>
    </lineage>
</organism>
<keyword evidence="3" id="KW-1185">Reference proteome</keyword>